<evidence type="ECO:0000256" key="2">
    <source>
        <dbReference type="ARBA" id="ARBA00008787"/>
    </source>
</evidence>
<evidence type="ECO:0000313" key="6">
    <source>
        <dbReference type="EMBL" id="GAA4980637.1"/>
    </source>
</evidence>
<dbReference type="SUPFAM" id="SSF101116">
    <property type="entry name" value="Flagellar export chaperone FliS"/>
    <property type="match status" value="1"/>
</dbReference>
<keyword evidence="7" id="KW-1185">Reference proteome</keyword>
<dbReference type="GO" id="GO:0005840">
    <property type="term" value="C:ribosome"/>
    <property type="evidence" value="ECO:0007669"/>
    <property type="project" value="UniProtKB-KW"/>
</dbReference>
<dbReference type="PANTHER" id="PTHR34773:SF1">
    <property type="entry name" value="FLAGELLAR SECRETION CHAPERONE FLIS"/>
    <property type="match status" value="1"/>
</dbReference>
<keyword evidence="6" id="KW-0969">Cilium</keyword>
<comment type="caution">
    <text evidence="6">The sequence shown here is derived from an EMBL/GenBank/DDBJ whole genome shotgun (WGS) entry which is preliminary data.</text>
</comment>
<dbReference type="Pfam" id="PF02561">
    <property type="entry name" value="FliS"/>
    <property type="match status" value="1"/>
</dbReference>
<comment type="subcellular location">
    <subcellularLocation>
        <location evidence="1">Cytoplasm</location>
        <location evidence="1">Cytosol</location>
    </subcellularLocation>
</comment>
<gene>
    <name evidence="6" type="primary">fliS</name>
    <name evidence="6" type="ORF">GCM10023225_21000</name>
</gene>
<dbReference type="CDD" id="cd16098">
    <property type="entry name" value="FliS"/>
    <property type="match status" value="1"/>
</dbReference>
<protein>
    <submittedName>
        <fullName evidence="6">Flagellar export chaperone FliS</fullName>
    </submittedName>
</protein>
<dbReference type="EMBL" id="BAABIL010000307">
    <property type="protein sequence ID" value="GAA4980637.1"/>
    <property type="molecule type" value="Genomic_DNA"/>
</dbReference>
<name>A0ABP9HWI2_9ACTN</name>
<keyword evidence="6" id="KW-0966">Cell projection</keyword>
<evidence type="ECO:0000256" key="1">
    <source>
        <dbReference type="ARBA" id="ARBA00004514"/>
    </source>
</evidence>
<evidence type="ECO:0000313" key="7">
    <source>
        <dbReference type="Proteomes" id="UP001501195"/>
    </source>
</evidence>
<evidence type="ECO:0000256" key="4">
    <source>
        <dbReference type="ARBA" id="ARBA00022795"/>
    </source>
</evidence>
<evidence type="ECO:0000256" key="3">
    <source>
        <dbReference type="ARBA" id="ARBA00022490"/>
    </source>
</evidence>
<keyword evidence="4" id="KW-1005">Bacterial flagellum biogenesis</keyword>
<keyword evidence="3" id="KW-0963">Cytoplasm</keyword>
<dbReference type="InterPro" id="IPR003713">
    <property type="entry name" value="FliS"/>
</dbReference>
<dbReference type="NCBIfam" id="TIGR00208">
    <property type="entry name" value="fliS"/>
    <property type="match status" value="1"/>
</dbReference>
<dbReference type="Gene3D" id="1.20.120.340">
    <property type="entry name" value="Flagellar protein FliS"/>
    <property type="match status" value="1"/>
</dbReference>
<keyword evidence="6" id="KW-0282">Flagellum</keyword>
<organism evidence="6 7">
    <name type="scientific">Kineococcus glutinatus</name>
    <dbReference type="NCBI Taxonomy" id="1070872"/>
    <lineage>
        <taxon>Bacteria</taxon>
        <taxon>Bacillati</taxon>
        <taxon>Actinomycetota</taxon>
        <taxon>Actinomycetes</taxon>
        <taxon>Kineosporiales</taxon>
        <taxon>Kineosporiaceae</taxon>
        <taxon>Kineococcus</taxon>
    </lineage>
</organism>
<dbReference type="PANTHER" id="PTHR34773">
    <property type="entry name" value="FLAGELLAR SECRETION CHAPERONE FLIS"/>
    <property type="match status" value="1"/>
</dbReference>
<evidence type="ECO:0000256" key="5">
    <source>
        <dbReference type="ARBA" id="ARBA00023186"/>
    </source>
</evidence>
<reference evidence="7" key="1">
    <citation type="journal article" date="2019" name="Int. J. Syst. Evol. Microbiol.">
        <title>The Global Catalogue of Microorganisms (GCM) 10K type strain sequencing project: providing services to taxonomists for standard genome sequencing and annotation.</title>
        <authorList>
            <consortium name="The Broad Institute Genomics Platform"/>
            <consortium name="The Broad Institute Genome Sequencing Center for Infectious Disease"/>
            <person name="Wu L."/>
            <person name="Ma J."/>
        </authorList>
    </citation>
    <scope>NUCLEOTIDE SEQUENCE [LARGE SCALE GENOMIC DNA]</scope>
    <source>
        <strain evidence="7">JCM 18126</strain>
    </source>
</reference>
<dbReference type="Proteomes" id="UP001501195">
    <property type="component" value="Unassembled WGS sequence"/>
</dbReference>
<accession>A0ABP9HWI2</accession>
<comment type="similarity">
    <text evidence="2">Belongs to the FliS family.</text>
</comment>
<keyword evidence="6" id="KW-0689">Ribosomal protein</keyword>
<sequence length="140" mass="15254">MTAMTYGRTPKANRYLSNSLETASPAALVVMLYDRLVLDLKRAEEALGAGDRGTAHTNLVHAQDIVRELLASLDVDKWEGGPGLSSLYTWLLQELVTANVTADAARVLFCRTETVEPLADAWRQAALEVLNTNPTPTTGR</sequence>
<keyword evidence="5" id="KW-0143">Chaperone</keyword>
<keyword evidence="6" id="KW-0687">Ribonucleoprotein</keyword>
<dbReference type="RefSeq" id="WP_345712481.1">
    <property type="nucleotide sequence ID" value="NZ_BAABIL010000307.1"/>
</dbReference>
<dbReference type="InterPro" id="IPR036584">
    <property type="entry name" value="FliS_sf"/>
</dbReference>
<proteinExistence type="inferred from homology"/>